<dbReference type="AlphaFoldDB" id="A0A9W7Y3D9"/>
<proteinExistence type="predicted"/>
<dbReference type="PROSITE" id="PS50076">
    <property type="entry name" value="DNAJ_2"/>
    <property type="match status" value="1"/>
</dbReference>
<dbReference type="CDD" id="cd06257">
    <property type="entry name" value="DnaJ"/>
    <property type="match status" value="1"/>
</dbReference>
<dbReference type="PANTHER" id="PTHR44145">
    <property type="entry name" value="DNAJ HOMOLOG SUBFAMILY A MEMBER 3, MITOCHONDRIAL"/>
    <property type="match status" value="1"/>
</dbReference>
<gene>
    <name evidence="4" type="primary">MDJ1_2</name>
    <name evidence="4" type="ORF">LPJ53_002501</name>
</gene>
<dbReference type="SMART" id="SM00271">
    <property type="entry name" value="DnaJ"/>
    <property type="match status" value="1"/>
</dbReference>
<reference evidence="4" key="1">
    <citation type="submission" date="2022-07" db="EMBL/GenBank/DDBJ databases">
        <title>Phylogenomic reconstructions and comparative analyses of Kickxellomycotina fungi.</title>
        <authorList>
            <person name="Reynolds N.K."/>
            <person name="Stajich J.E."/>
            <person name="Barry K."/>
            <person name="Grigoriev I.V."/>
            <person name="Crous P."/>
            <person name="Smith M.E."/>
        </authorList>
    </citation>
    <scope>NUCLEOTIDE SEQUENCE</scope>
    <source>
        <strain evidence="4">NBRC 32514</strain>
    </source>
</reference>
<organism evidence="4 5">
    <name type="scientific">Coemansia erecta</name>
    <dbReference type="NCBI Taxonomy" id="147472"/>
    <lineage>
        <taxon>Eukaryota</taxon>
        <taxon>Fungi</taxon>
        <taxon>Fungi incertae sedis</taxon>
        <taxon>Zoopagomycota</taxon>
        <taxon>Kickxellomycotina</taxon>
        <taxon>Kickxellomycetes</taxon>
        <taxon>Kickxellales</taxon>
        <taxon>Kickxellaceae</taxon>
        <taxon>Coemansia</taxon>
    </lineage>
</organism>
<keyword evidence="1" id="KW-0143">Chaperone</keyword>
<feature type="region of interest" description="Disordered" evidence="2">
    <location>
        <begin position="153"/>
        <end position="172"/>
    </location>
</feature>
<evidence type="ECO:0000259" key="3">
    <source>
        <dbReference type="PROSITE" id="PS50076"/>
    </source>
</evidence>
<dbReference type="Pfam" id="PF00226">
    <property type="entry name" value="DnaJ"/>
    <property type="match status" value="1"/>
</dbReference>
<evidence type="ECO:0000313" key="5">
    <source>
        <dbReference type="Proteomes" id="UP001149813"/>
    </source>
</evidence>
<dbReference type="EMBL" id="JANBOJ010000079">
    <property type="protein sequence ID" value="KAJ1723137.1"/>
    <property type="molecule type" value="Genomic_DNA"/>
</dbReference>
<evidence type="ECO:0000313" key="4">
    <source>
        <dbReference type="EMBL" id="KAJ1723137.1"/>
    </source>
</evidence>
<dbReference type="SUPFAM" id="SSF46565">
    <property type="entry name" value="Chaperone J-domain"/>
    <property type="match status" value="1"/>
</dbReference>
<accession>A0A9W7Y3D9</accession>
<protein>
    <submittedName>
        <fullName evidence="4">Mdj1 protein</fullName>
    </submittedName>
</protein>
<evidence type="ECO:0000256" key="2">
    <source>
        <dbReference type="SAM" id="MobiDB-lite"/>
    </source>
</evidence>
<dbReference type="OrthoDB" id="10250354at2759"/>
<dbReference type="GO" id="GO:0005739">
    <property type="term" value="C:mitochondrion"/>
    <property type="evidence" value="ECO:0007669"/>
    <property type="project" value="TreeGrafter"/>
</dbReference>
<sequence>MSHAAARLARLAYFTTCMRHPHPTKLPAKQAAHRLYSRHTSSEADRIVLRLGTKDAYKTLGVDKHSTAAEIKTKYYELCRELHPDTISRATAIEAPAPASLGISNTQWYRMSLDEKRNLLRDHFVAVRDAYEVFSDAGLRKRYDMYRGRSTGLGNGERSAGPQDVWAKERPTVSRRWKTDEEKRDEKRIGIGILGFASVLAIVMGYQKLVQSEDLQRISGIEHFRSVKVLARARERAMEKWREVPPEQAMLFETRRLRSAQNSRHGGRSPEEMALRAGEYHKLWPDGAGLGLIALLDDSQLCGVESRKRVATDPELPAMRSAAQRALERDRIVRRYYMTSTPKEQ</sequence>
<dbReference type="InterPro" id="IPR051938">
    <property type="entry name" value="Apopto_cytoskel_mod"/>
</dbReference>
<dbReference type="PRINTS" id="PR00625">
    <property type="entry name" value="JDOMAIN"/>
</dbReference>
<dbReference type="Proteomes" id="UP001149813">
    <property type="component" value="Unassembled WGS sequence"/>
</dbReference>
<evidence type="ECO:0000256" key="1">
    <source>
        <dbReference type="ARBA" id="ARBA00023186"/>
    </source>
</evidence>
<comment type="caution">
    <text evidence="4">The sequence shown here is derived from an EMBL/GenBank/DDBJ whole genome shotgun (WGS) entry which is preliminary data.</text>
</comment>
<dbReference type="GO" id="GO:0043066">
    <property type="term" value="P:negative regulation of apoptotic process"/>
    <property type="evidence" value="ECO:0007669"/>
    <property type="project" value="TreeGrafter"/>
</dbReference>
<dbReference type="Gene3D" id="1.10.287.110">
    <property type="entry name" value="DnaJ domain"/>
    <property type="match status" value="1"/>
</dbReference>
<dbReference type="InterPro" id="IPR036869">
    <property type="entry name" value="J_dom_sf"/>
</dbReference>
<name>A0A9W7Y3D9_9FUNG</name>
<dbReference type="GO" id="GO:0007005">
    <property type="term" value="P:mitochondrion organization"/>
    <property type="evidence" value="ECO:0007669"/>
    <property type="project" value="TreeGrafter"/>
</dbReference>
<keyword evidence="5" id="KW-1185">Reference proteome</keyword>
<dbReference type="PANTHER" id="PTHR44145:SF3">
    <property type="entry name" value="DNAJ HOMOLOG SUBFAMILY A MEMBER 3, MITOCHONDRIAL"/>
    <property type="match status" value="1"/>
</dbReference>
<dbReference type="InterPro" id="IPR001623">
    <property type="entry name" value="DnaJ_domain"/>
</dbReference>
<feature type="domain" description="J" evidence="3">
    <location>
        <begin position="55"/>
        <end position="147"/>
    </location>
</feature>